<comment type="caution">
    <text evidence="2">The sequence shown here is derived from an EMBL/GenBank/DDBJ whole genome shotgun (WGS) entry which is preliminary data.</text>
</comment>
<feature type="region of interest" description="Disordered" evidence="1">
    <location>
        <begin position="1"/>
        <end position="22"/>
    </location>
</feature>
<dbReference type="EMBL" id="JACHMU010000001">
    <property type="protein sequence ID" value="MBB5743652.1"/>
    <property type="molecule type" value="Genomic_DNA"/>
</dbReference>
<name>A0A7W9FBY9_9MICO</name>
<dbReference type="Proteomes" id="UP000517712">
    <property type="component" value="Unassembled WGS sequence"/>
</dbReference>
<evidence type="ECO:0000313" key="3">
    <source>
        <dbReference type="Proteomes" id="UP000517712"/>
    </source>
</evidence>
<protein>
    <submittedName>
        <fullName evidence="2">Uncharacterized protein</fullName>
    </submittedName>
</protein>
<gene>
    <name evidence="2" type="ORF">HD600_002149</name>
</gene>
<evidence type="ECO:0000313" key="2">
    <source>
        <dbReference type="EMBL" id="MBB5743652.1"/>
    </source>
</evidence>
<organism evidence="2 3">
    <name type="scientific">Microbacterium ginsengiterrae</name>
    <dbReference type="NCBI Taxonomy" id="546115"/>
    <lineage>
        <taxon>Bacteria</taxon>
        <taxon>Bacillati</taxon>
        <taxon>Actinomycetota</taxon>
        <taxon>Actinomycetes</taxon>
        <taxon>Micrococcales</taxon>
        <taxon>Microbacteriaceae</taxon>
        <taxon>Microbacterium</taxon>
    </lineage>
</organism>
<proteinExistence type="predicted"/>
<feature type="compositionally biased region" description="Polar residues" evidence="1">
    <location>
        <begin position="1"/>
        <end position="13"/>
    </location>
</feature>
<evidence type="ECO:0000256" key="1">
    <source>
        <dbReference type="SAM" id="MobiDB-lite"/>
    </source>
</evidence>
<dbReference type="RefSeq" id="WP_260980465.1">
    <property type="nucleotide sequence ID" value="NZ_BAAAPG010000001.1"/>
</dbReference>
<sequence length="43" mass="4194">MTASQTPDVTQDVQPPAAPAGLNLLGDANAGNCCGGHCALPSE</sequence>
<accession>A0A7W9FBY9</accession>
<dbReference type="AlphaFoldDB" id="A0A7W9FBY9"/>
<reference evidence="2 3" key="1">
    <citation type="submission" date="2020-08" db="EMBL/GenBank/DDBJ databases">
        <title>Sequencing the genomes of 1000 actinobacteria strains.</title>
        <authorList>
            <person name="Klenk H.-P."/>
        </authorList>
    </citation>
    <scope>NUCLEOTIDE SEQUENCE [LARGE SCALE GENOMIC DNA]</scope>
    <source>
        <strain evidence="2 3">DSM 24823</strain>
    </source>
</reference>
<keyword evidence="3" id="KW-1185">Reference proteome</keyword>